<proteinExistence type="predicted"/>
<reference evidence="2" key="1">
    <citation type="submission" date="2016-05" db="EMBL/GenBank/DDBJ databases">
        <authorList>
            <person name="Naeem R."/>
        </authorList>
    </citation>
    <scope>NUCLEOTIDE SEQUENCE [LARGE SCALE GENOMIC DNA]</scope>
</reference>
<dbReference type="EMBL" id="FLRD01000036">
    <property type="protein sequence ID" value="SBT32300.1"/>
    <property type="molecule type" value="Genomic_DNA"/>
</dbReference>
<dbReference type="AlphaFoldDB" id="A0A1A8YL77"/>
<name>A0A1A8YL77_PLAOA</name>
<evidence type="ECO:0000313" key="1">
    <source>
        <dbReference type="EMBL" id="SBT32300.1"/>
    </source>
</evidence>
<gene>
    <name evidence="1" type="ORF">POVWA1_011370</name>
</gene>
<dbReference type="Proteomes" id="UP000078555">
    <property type="component" value="Unassembled WGS sequence"/>
</dbReference>
<accession>A0A1A8YL77</accession>
<evidence type="ECO:0000313" key="2">
    <source>
        <dbReference type="Proteomes" id="UP000078555"/>
    </source>
</evidence>
<organism evidence="1 2">
    <name type="scientific">Plasmodium ovale wallikeri</name>
    <dbReference type="NCBI Taxonomy" id="864142"/>
    <lineage>
        <taxon>Eukaryota</taxon>
        <taxon>Sar</taxon>
        <taxon>Alveolata</taxon>
        <taxon>Apicomplexa</taxon>
        <taxon>Aconoidasida</taxon>
        <taxon>Haemosporida</taxon>
        <taxon>Plasmodiidae</taxon>
        <taxon>Plasmodium</taxon>
        <taxon>Plasmodium (Plasmodium)</taxon>
    </lineage>
</organism>
<protein>
    <submittedName>
        <fullName evidence="1">Uncharacterized protein</fullName>
    </submittedName>
</protein>
<keyword evidence="2" id="KW-1185">Reference proteome</keyword>
<sequence length="70" mass="7740">MQIVQYLGIAIFRNKTVAKLAKRALNAQRAFLGVSLQLLFFSTVPTNPPHLLLICKKCEAHIAKVCTSSN</sequence>